<protein>
    <submittedName>
        <fullName evidence="1">Uncharacterized protein</fullName>
    </submittedName>
</protein>
<evidence type="ECO:0000313" key="2">
    <source>
        <dbReference type="Proteomes" id="UP000254118"/>
    </source>
</evidence>
<evidence type="ECO:0000313" key="1">
    <source>
        <dbReference type="EMBL" id="STD15768.1"/>
    </source>
</evidence>
<organism evidence="1 2">
    <name type="scientific">Dermatophilus congolensis</name>
    <dbReference type="NCBI Taxonomy" id="1863"/>
    <lineage>
        <taxon>Bacteria</taxon>
        <taxon>Bacillati</taxon>
        <taxon>Actinomycetota</taxon>
        <taxon>Actinomycetes</taxon>
        <taxon>Micrococcales</taxon>
        <taxon>Dermatophilaceae</taxon>
        <taxon>Dermatophilus</taxon>
    </lineage>
</organism>
<dbReference type="EMBL" id="UFYA01000001">
    <property type="protein sequence ID" value="STD15768.1"/>
    <property type="molecule type" value="Genomic_DNA"/>
</dbReference>
<comment type="caution">
    <text evidence="1">The sequence shown here is derived from an EMBL/GenBank/DDBJ whole genome shotgun (WGS) entry which is preliminary data.</text>
</comment>
<accession>A0AA46BQH2</accession>
<sequence>MFGDDEEFLGSVFNGLGNVVEDLYVYAGNGVLGAMCSWYQHASGLIGFPDAA</sequence>
<name>A0AA46BQH2_9MICO</name>
<gene>
    <name evidence="1" type="ORF">NCTC7915_02409</name>
</gene>
<dbReference type="AlphaFoldDB" id="A0AA46BQH2"/>
<proteinExistence type="predicted"/>
<dbReference type="Proteomes" id="UP000254118">
    <property type="component" value="Unassembled WGS sequence"/>
</dbReference>
<reference evidence="1 2" key="1">
    <citation type="submission" date="2018-06" db="EMBL/GenBank/DDBJ databases">
        <authorList>
            <consortium name="Pathogen Informatics"/>
            <person name="Doyle S."/>
        </authorList>
    </citation>
    <scope>NUCLEOTIDE SEQUENCE [LARGE SCALE GENOMIC DNA]</scope>
    <source>
        <strain evidence="1 2">NCTC7915</strain>
    </source>
</reference>
<dbReference type="RefSeq" id="WP_258553288.1">
    <property type="nucleotide sequence ID" value="NZ_UFYA01000001.1"/>
</dbReference>